<dbReference type="SMART" id="SM00382">
    <property type="entry name" value="AAA"/>
    <property type="match status" value="1"/>
</dbReference>
<dbReference type="PANTHER" id="PTHR43392:SF2">
    <property type="entry name" value="AAA-TYPE ATPASE FAMILY PROTEIN _ ANKYRIN REPEAT FAMILY PROTEIN"/>
    <property type="match status" value="1"/>
</dbReference>
<evidence type="ECO:0000313" key="7">
    <source>
        <dbReference type="Proteomes" id="UP000604046"/>
    </source>
</evidence>
<dbReference type="InterPro" id="IPR003593">
    <property type="entry name" value="AAA+_ATPase"/>
</dbReference>
<proteinExistence type="inferred from homology"/>
<feature type="domain" description="AAA+ ATPase" evidence="5">
    <location>
        <begin position="237"/>
        <end position="366"/>
    </location>
</feature>
<comment type="similarity">
    <text evidence="1">Belongs to the CbxX/CfxQ family.</text>
</comment>
<keyword evidence="3" id="KW-0067">ATP-binding</keyword>
<gene>
    <name evidence="6" type="primary">spoVK</name>
    <name evidence="6" type="ORF">SNAT2548_LOCUS14137</name>
</gene>
<dbReference type="Gene3D" id="1.10.8.60">
    <property type="match status" value="1"/>
</dbReference>
<accession>A0A812MV04</accession>
<sequence>MLLLPEAPRWYLKDHRIEALGGTRAEDVLFPPAWDGKALAPGTPAATLGPRLWDPCELTEAQERDLLQNLSFMNAAAAPLAGKNVLDKLIRESDVALPLLDLLMALEVHTADAEVAKSHLDQYLTALRQATRQVAHPLLLLALHRVEDLDLVPVLQRFPSIASLLTRREKDAMLEESSDDPAEVWEGLRSQGCASAAMEELLSLTGLKKVKMAAVSLYRSALKFRRMPREVQKILPLNLNFCFLGNPGTGKKTVARLFASVLDDLGLRGKNVFRECTAEQLKEEGVEGFWRRARDALDGVFFIDEAYGLDPVGDKVKGAPLVDQLFYLVDSRRHTCVLAGHEDDMNSTIFAYNSALKHHFNEVLFEDFDETELAQIWARMHCQRGWSEGDLRLTDDVLRRMARGRGKRGFGNAREVRKYLEVFGPPEGTPAAATEALDLPAPAGEE</sequence>
<dbReference type="GO" id="GO:0016887">
    <property type="term" value="F:ATP hydrolysis activity"/>
    <property type="evidence" value="ECO:0007669"/>
    <property type="project" value="InterPro"/>
</dbReference>
<dbReference type="InterPro" id="IPR000641">
    <property type="entry name" value="CbxX/CfxQ"/>
</dbReference>
<dbReference type="PRINTS" id="PR00819">
    <property type="entry name" value="CBXCFQXSUPER"/>
</dbReference>
<evidence type="ECO:0000256" key="3">
    <source>
        <dbReference type="ARBA" id="ARBA00022840"/>
    </source>
</evidence>
<comment type="caution">
    <text evidence="6">The sequence shown here is derived from an EMBL/GenBank/DDBJ whole genome shotgun (WGS) entry which is preliminary data.</text>
</comment>
<dbReference type="Pfam" id="PF00004">
    <property type="entry name" value="AAA"/>
    <property type="match status" value="1"/>
</dbReference>
<evidence type="ECO:0000259" key="5">
    <source>
        <dbReference type="SMART" id="SM00382"/>
    </source>
</evidence>
<organism evidence="6 7">
    <name type="scientific">Symbiodinium natans</name>
    <dbReference type="NCBI Taxonomy" id="878477"/>
    <lineage>
        <taxon>Eukaryota</taxon>
        <taxon>Sar</taxon>
        <taxon>Alveolata</taxon>
        <taxon>Dinophyceae</taxon>
        <taxon>Suessiales</taxon>
        <taxon>Symbiodiniaceae</taxon>
        <taxon>Symbiodinium</taxon>
    </lineage>
</organism>
<dbReference type="OrthoDB" id="2423195at2759"/>
<dbReference type="AlphaFoldDB" id="A0A812MV04"/>
<feature type="region of interest" description="Disordered" evidence="4">
    <location>
        <begin position="426"/>
        <end position="446"/>
    </location>
</feature>
<feature type="compositionally biased region" description="Low complexity" evidence="4">
    <location>
        <begin position="426"/>
        <end position="436"/>
    </location>
</feature>
<name>A0A812MV04_9DINO</name>
<evidence type="ECO:0000256" key="4">
    <source>
        <dbReference type="SAM" id="MobiDB-lite"/>
    </source>
</evidence>
<keyword evidence="2" id="KW-0547">Nucleotide-binding</keyword>
<dbReference type="PANTHER" id="PTHR43392">
    <property type="entry name" value="AAA-TYPE ATPASE FAMILY PROTEIN / ANKYRIN REPEAT FAMILY PROTEIN"/>
    <property type="match status" value="1"/>
</dbReference>
<dbReference type="GO" id="GO:0005524">
    <property type="term" value="F:ATP binding"/>
    <property type="evidence" value="ECO:0007669"/>
    <property type="project" value="UniProtKB-KW"/>
</dbReference>
<dbReference type="SUPFAM" id="SSF52540">
    <property type="entry name" value="P-loop containing nucleoside triphosphate hydrolases"/>
    <property type="match status" value="1"/>
</dbReference>
<dbReference type="InterPro" id="IPR027417">
    <property type="entry name" value="P-loop_NTPase"/>
</dbReference>
<dbReference type="InterPro" id="IPR050773">
    <property type="entry name" value="CbxX/CfxQ_RuBisCO_ESX"/>
</dbReference>
<dbReference type="Gene3D" id="3.40.50.300">
    <property type="entry name" value="P-loop containing nucleotide triphosphate hydrolases"/>
    <property type="match status" value="1"/>
</dbReference>
<evidence type="ECO:0000256" key="2">
    <source>
        <dbReference type="ARBA" id="ARBA00022741"/>
    </source>
</evidence>
<dbReference type="CDD" id="cd00009">
    <property type="entry name" value="AAA"/>
    <property type="match status" value="1"/>
</dbReference>
<evidence type="ECO:0000313" key="6">
    <source>
        <dbReference type="EMBL" id="CAE7266840.1"/>
    </source>
</evidence>
<dbReference type="EMBL" id="CAJNDS010001591">
    <property type="protein sequence ID" value="CAE7266840.1"/>
    <property type="molecule type" value="Genomic_DNA"/>
</dbReference>
<dbReference type="InterPro" id="IPR003959">
    <property type="entry name" value="ATPase_AAA_core"/>
</dbReference>
<reference evidence="6" key="1">
    <citation type="submission" date="2021-02" db="EMBL/GenBank/DDBJ databases">
        <authorList>
            <person name="Dougan E. K."/>
            <person name="Rhodes N."/>
            <person name="Thang M."/>
            <person name="Chan C."/>
        </authorList>
    </citation>
    <scope>NUCLEOTIDE SEQUENCE</scope>
</reference>
<keyword evidence="7" id="KW-1185">Reference proteome</keyword>
<protein>
    <submittedName>
        <fullName evidence="6">SpoVK protein</fullName>
    </submittedName>
</protein>
<evidence type="ECO:0000256" key="1">
    <source>
        <dbReference type="ARBA" id="ARBA00010378"/>
    </source>
</evidence>
<dbReference type="Proteomes" id="UP000604046">
    <property type="component" value="Unassembled WGS sequence"/>
</dbReference>